<dbReference type="Proteomes" id="UP000778578">
    <property type="component" value="Unassembled WGS sequence"/>
</dbReference>
<evidence type="ECO:0000313" key="3">
    <source>
        <dbReference type="Proteomes" id="UP000778578"/>
    </source>
</evidence>
<dbReference type="PROSITE" id="PS51257">
    <property type="entry name" value="PROKAR_LIPOPROTEIN"/>
    <property type="match status" value="1"/>
</dbReference>
<sequence>MRSLRLRVNPTPRSRRPLLAAAAAGAVLLGGLVGCGSGGSTATQDTPSATASASPAGGSGPAIGTAVAPASPTRPPSASPQRTRAPRT</sequence>
<accession>A0ABS7QHK2</accession>
<organism evidence="2 3">
    <name type="scientific">Actinacidiphila acidipaludis</name>
    <dbReference type="NCBI Taxonomy" id="2873382"/>
    <lineage>
        <taxon>Bacteria</taxon>
        <taxon>Bacillati</taxon>
        <taxon>Actinomycetota</taxon>
        <taxon>Actinomycetes</taxon>
        <taxon>Kitasatosporales</taxon>
        <taxon>Streptomycetaceae</taxon>
        <taxon>Actinacidiphila</taxon>
    </lineage>
</organism>
<comment type="caution">
    <text evidence="2">The sequence shown here is derived from an EMBL/GenBank/DDBJ whole genome shotgun (WGS) entry which is preliminary data.</text>
</comment>
<keyword evidence="3" id="KW-1185">Reference proteome</keyword>
<proteinExistence type="predicted"/>
<name>A0ABS7QHK2_9ACTN</name>
<feature type="compositionally biased region" description="Low complexity" evidence="1">
    <location>
        <begin position="40"/>
        <end position="71"/>
    </location>
</feature>
<feature type="compositionally biased region" description="Low complexity" evidence="1">
    <location>
        <begin position="79"/>
        <end position="88"/>
    </location>
</feature>
<feature type="non-terminal residue" evidence="2">
    <location>
        <position position="88"/>
    </location>
</feature>
<protein>
    <submittedName>
        <fullName evidence="2">Uncharacterized protein</fullName>
    </submittedName>
</protein>
<evidence type="ECO:0000313" key="2">
    <source>
        <dbReference type="EMBL" id="MBY8882656.1"/>
    </source>
</evidence>
<feature type="region of interest" description="Disordered" evidence="1">
    <location>
        <begin position="33"/>
        <end position="88"/>
    </location>
</feature>
<reference evidence="2 3" key="1">
    <citation type="submission" date="2021-08" db="EMBL/GenBank/DDBJ databases">
        <title>WGS of actinomycetes from Thailand.</title>
        <authorList>
            <person name="Thawai C."/>
        </authorList>
    </citation>
    <scope>NUCLEOTIDE SEQUENCE [LARGE SCALE GENOMIC DNA]</scope>
    <source>
        <strain evidence="2 3">PLK6-54</strain>
    </source>
</reference>
<dbReference type="EMBL" id="JAINZZ010000081">
    <property type="protein sequence ID" value="MBY8882656.1"/>
    <property type="molecule type" value="Genomic_DNA"/>
</dbReference>
<gene>
    <name evidence="2" type="ORF">K7862_34200</name>
</gene>
<evidence type="ECO:0000256" key="1">
    <source>
        <dbReference type="SAM" id="MobiDB-lite"/>
    </source>
</evidence>